<evidence type="ECO:0000256" key="2">
    <source>
        <dbReference type="ARBA" id="ARBA00022723"/>
    </source>
</evidence>
<dbReference type="Pfam" id="PF00096">
    <property type="entry name" value="zf-C2H2"/>
    <property type="match status" value="3"/>
</dbReference>
<dbReference type="FunFam" id="3.30.160.60:FF:000264">
    <property type="entry name" value="Zinc finger protein 236"/>
    <property type="match status" value="1"/>
</dbReference>
<proteinExistence type="predicted"/>
<feature type="compositionally biased region" description="Basic and acidic residues" evidence="8">
    <location>
        <begin position="814"/>
        <end position="824"/>
    </location>
</feature>
<evidence type="ECO:0000313" key="10">
    <source>
        <dbReference type="EMBL" id="KAK3590641.1"/>
    </source>
</evidence>
<dbReference type="PROSITE" id="PS00028">
    <property type="entry name" value="ZINC_FINGER_C2H2_1"/>
    <property type="match status" value="6"/>
</dbReference>
<dbReference type="FunFam" id="3.30.160.60:FF:000446">
    <property type="entry name" value="Zinc finger protein"/>
    <property type="match status" value="1"/>
</dbReference>
<feature type="region of interest" description="Disordered" evidence="8">
    <location>
        <begin position="709"/>
        <end position="734"/>
    </location>
</feature>
<dbReference type="GO" id="GO:0008270">
    <property type="term" value="F:zinc ion binding"/>
    <property type="evidence" value="ECO:0007669"/>
    <property type="project" value="UniProtKB-KW"/>
</dbReference>
<feature type="compositionally biased region" description="Basic and acidic residues" evidence="8">
    <location>
        <begin position="326"/>
        <end position="350"/>
    </location>
</feature>
<feature type="domain" description="C2H2-type" evidence="9">
    <location>
        <begin position="1150"/>
        <end position="1173"/>
    </location>
</feature>
<feature type="compositionally biased region" description="Basic and acidic residues" evidence="8">
    <location>
        <begin position="857"/>
        <end position="872"/>
    </location>
</feature>
<protein>
    <recommendedName>
        <fullName evidence="9">C2H2-type domain-containing protein</fullName>
    </recommendedName>
</protein>
<keyword evidence="5" id="KW-0862">Zinc</keyword>
<dbReference type="Gene3D" id="3.30.160.60">
    <property type="entry name" value="Classic Zinc Finger"/>
    <property type="match status" value="6"/>
</dbReference>
<keyword evidence="11" id="KW-1185">Reference proteome</keyword>
<feature type="domain" description="C2H2-type" evidence="9">
    <location>
        <begin position="1001"/>
        <end position="1028"/>
    </location>
</feature>
<evidence type="ECO:0000256" key="1">
    <source>
        <dbReference type="ARBA" id="ARBA00004123"/>
    </source>
</evidence>
<feature type="compositionally biased region" description="Basic and acidic residues" evidence="8">
    <location>
        <begin position="670"/>
        <end position="684"/>
    </location>
</feature>
<evidence type="ECO:0000256" key="4">
    <source>
        <dbReference type="ARBA" id="ARBA00022771"/>
    </source>
</evidence>
<feature type="domain" description="C2H2-type" evidence="9">
    <location>
        <begin position="1094"/>
        <end position="1121"/>
    </location>
</feature>
<feature type="region of interest" description="Disordered" evidence="8">
    <location>
        <begin position="316"/>
        <end position="357"/>
    </location>
</feature>
<feature type="compositionally biased region" description="Basic residues" evidence="8">
    <location>
        <begin position="839"/>
        <end position="848"/>
    </location>
</feature>
<dbReference type="GO" id="GO:0005634">
    <property type="term" value="C:nucleus"/>
    <property type="evidence" value="ECO:0007669"/>
    <property type="project" value="UniProtKB-SubCell"/>
</dbReference>
<feature type="domain" description="C2H2-type" evidence="9">
    <location>
        <begin position="1029"/>
        <end position="1056"/>
    </location>
</feature>
<reference evidence="10" key="3">
    <citation type="submission" date="2023-05" db="EMBL/GenBank/DDBJ databases">
        <authorList>
            <person name="Smith C.H."/>
        </authorList>
    </citation>
    <scope>NUCLEOTIDE SEQUENCE</scope>
    <source>
        <strain evidence="10">CHS0354</strain>
        <tissue evidence="10">Mantle</tissue>
    </source>
</reference>
<organism evidence="10 11">
    <name type="scientific">Potamilus streckersoni</name>
    <dbReference type="NCBI Taxonomy" id="2493646"/>
    <lineage>
        <taxon>Eukaryota</taxon>
        <taxon>Metazoa</taxon>
        <taxon>Spiralia</taxon>
        <taxon>Lophotrochozoa</taxon>
        <taxon>Mollusca</taxon>
        <taxon>Bivalvia</taxon>
        <taxon>Autobranchia</taxon>
        <taxon>Heteroconchia</taxon>
        <taxon>Palaeoheterodonta</taxon>
        <taxon>Unionida</taxon>
        <taxon>Unionoidea</taxon>
        <taxon>Unionidae</taxon>
        <taxon>Ambleminae</taxon>
        <taxon>Lampsilini</taxon>
        <taxon>Potamilus</taxon>
    </lineage>
</organism>
<feature type="region of interest" description="Disordered" evidence="8">
    <location>
        <begin position="799"/>
        <end position="872"/>
    </location>
</feature>
<evidence type="ECO:0000256" key="8">
    <source>
        <dbReference type="SAM" id="MobiDB-lite"/>
    </source>
</evidence>
<dbReference type="PANTHER" id="PTHR24388:SF104">
    <property type="entry name" value="AT-RICH BINDING PROTEIN-RELATED"/>
    <property type="match status" value="1"/>
</dbReference>
<evidence type="ECO:0000256" key="6">
    <source>
        <dbReference type="ARBA" id="ARBA00023242"/>
    </source>
</evidence>
<dbReference type="PROSITE" id="PS50157">
    <property type="entry name" value="ZINC_FINGER_C2H2_2"/>
    <property type="match status" value="7"/>
</dbReference>
<reference evidence="10" key="2">
    <citation type="journal article" date="2021" name="Genome Biol. Evol.">
        <title>Developing a high-quality reference genome for a parasitic bivalve with doubly uniparental inheritance (Bivalvia: Unionida).</title>
        <authorList>
            <person name="Smith C.H."/>
        </authorList>
    </citation>
    <scope>NUCLEOTIDE SEQUENCE</scope>
    <source>
        <strain evidence="10">CHS0354</strain>
        <tissue evidence="10">Mantle</tissue>
    </source>
</reference>
<dbReference type="AlphaFoldDB" id="A0AAE0VUM0"/>
<evidence type="ECO:0000313" key="11">
    <source>
        <dbReference type="Proteomes" id="UP001195483"/>
    </source>
</evidence>
<evidence type="ECO:0000256" key="7">
    <source>
        <dbReference type="PROSITE-ProRule" id="PRU00042"/>
    </source>
</evidence>
<dbReference type="FunFam" id="3.30.160.60:FF:000145">
    <property type="entry name" value="Zinc finger protein 574"/>
    <property type="match status" value="1"/>
</dbReference>
<keyword evidence="4 7" id="KW-0863">Zinc-finger</keyword>
<keyword evidence="6" id="KW-0539">Nucleus</keyword>
<name>A0AAE0VUM0_9BIVA</name>
<dbReference type="GO" id="GO:0000981">
    <property type="term" value="F:DNA-binding transcription factor activity, RNA polymerase II-specific"/>
    <property type="evidence" value="ECO:0007669"/>
    <property type="project" value="TreeGrafter"/>
</dbReference>
<keyword evidence="2" id="KW-0479">Metal-binding</keyword>
<sequence>MTKKYYMADARTGIEKGPPDAMEDMLSSSTRAVPADDDGMIRTKESIFKEDPGLTKSHAISIGPDQLESSNLLQDSLQEMQETNSYYTYTDSEKCTELDDIPTSSHSIPIGDEQSFEIELHDSQFPKSSIIFVTNDVVASSEGNVFSFPLEDLQQKDISTFTDGALIFIRSEDISGIQYVGKGPTAGEIQCLSSPQTSVVHTSSSELLVANISNVNCKRTDRANVDKHGLAQTLEIKTKNKGNTPKEETLIETFGKTKESDSINDNVIVNFGEIQSSRNILSPENASANEILYDVNKDIVDDTNNANNASLSVIKDGDFDQGQKSSKSEDFSKYDTDNKSKLDNNNEHQNNEMPISQPVAVNTEYILKVKDSIALMDEHALGDDKHQPMASGLNMKHSQILANTSSKNDAAKDKKIVFIPLITSQGISTCTPQILEAKQFSTDAGRVAAEVMPSPCQSKSYALSSPKLSTNRELGKCTQGFKLPCHMAGKKLVIIQCQKPLCKKEIKPFEKNSPQRCVTVKGKDSTEQFVIPSHGVVATDDQSILKMNKNTSIIVSKVDAATETDESFLRQQKDDAGIRHKDDPVKTSEVLNSVSSQDNSSKSTEVTKLSKDNVEVSESVNCMNEEALTKINLCNKGQEVGLFHGHEEDDLFFQGNILTSQSSKKRKKSKKEDKNGDIGRSEEKRISFVKPSFEEVQKSHAAHISIDRNLKKDRRKHGKVKSTMDSSKVKNIKENDLKATECNVSSLRNDSLQLQSRTKRDARRPRVDYKNLNSGVFSLKRLLPSTVFENPKLSSMNALGYETTGTKQSRKKMLHSEEKKDKIRSQKSVHLNSELDRKGGRRGSKRKLSQSLPETSQVEKRKSRDHSDDEINDFAKDEMTSGLEVKPVRKRCKLQRTFKACGKVLPNRNKLNHQEDIEHDEFVSDGVTSDKDLKHEPQIVLCEWCKKPYASLKSLAAHRKCCKMSPNARPKPHICEICNKGFATLLYLKQHAAVHTGIKKHICKVCNKGFSNQGNLYTHMGIHNPTKRFLCVHCGKGFSQHVNLKYHLKTSVGKCAADRKDCPFTCEKCGNRFTSHKRLKQHEQIHLKYKIESFSCEHCQRVFKSYPLLERHVRIHTGIKPFKCKVCNMAFAQQNNLEAHALTHSDVRPYHCAICQRGFIQRTNFKTHMWKKHGLAPNILPRMRTKSRKKDTNNTSFQFILLENETHASISQGQWTQTVDDGTYTDLKSSTEDSGS</sequence>
<evidence type="ECO:0000256" key="5">
    <source>
        <dbReference type="ARBA" id="ARBA00022833"/>
    </source>
</evidence>
<feature type="compositionally biased region" description="Basic and acidic residues" evidence="8">
    <location>
        <begin position="569"/>
        <end position="586"/>
    </location>
</feature>
<dbReference type="EMBL" id="JAEAOA010000833">
    <property type="protein sequence ID" value="KAK3590641.1"/>
    <property type="molecule type" value="Genomic_DNA"/>
</dbReference>
<comment type="subcellular location">
    <subcellularLocation>
        <location evidence="1">Nucleus</location>
    </subcellularLocation>
</comment>
<feature type="domain" description="C2H2-type" evidence="9">
    <location>
        <begin position="1064"/>
        <end position="1091"/>
    </location>
</feature>
<comment type="caution">
    <text evidence="10">The sequence shown here is derived from an EMBL/GenBank/DDBJ whole genome shotgun (WGS) entry which is preliminary data.</text>
</comment>
<dbReference type="SMART" id="SM00355">
    <property type="entry name" value="ZnF_C2H2"/>
    <property type="match status" value="8"/>
</dbReference>
<feature type="domain" description="C2H2-type" evidence="9">
    <location>
        <begin position="973"/>
        <end position="1000"/>
    </location>
</feature>
<feature type="compositionally biased region" description="Low complexity" evidence="8">
    <location>
        <begin position="593"/>
        <end position="603"/>
    </location>
</feature>
<gene>
    <name evidence="10" type="ORF">CHS0354_013675</name>
</gene>
<accession>A0AAE0VUM0</accession>
<dbReference type="SUPFAM" id="SSF57667">
    <property type="entry name" value="beta-beta-alpha zinc fingers"/>
    <property type="match status" value="4"/>
</dbReference>
<dbReference type="GO" id="GO:0000978">
    <property type="term" value="F:RNA polymerase II cis-regulatory region sequence-specific DNA binding"/>
    <property type="evidence" value="ECO:0007669"/>
    <property type="project" value="TreeGrafter"/>
</dbReference>
<feature type="region of interest" description="Disordered" evidence="8">
    <location>
        <begin position="569"/>
        <end position="611"/>
    </location>
</feature>
<reference evidence="10" key="1">
    <citation type="journal article" date="2021" name="Genome Biol. Evol.">
        <title>A High-Quality Reference Genome for a Parasitic Bivalve with Doubly Uniparental Inheritance (Bivalvia: Unionida).</title>
        <authorList>
            <person name="Smith C.H."/>
        </authorList>
    </citation>
    <scope>NUCLEOTIDE SEQUENCE</scope>
    <source>
        <strain evidence="10">CHS0354</strain>
    </source>
</reference>
<dbReference type="InterPro" id="IPR036236">
    <property type="entry name" value="Znf_C2H2_sf"/>
</dbReference>
<dbReference type="InterPro" id="IPR013087">
    <property type="entry name" value="Znf_C2H2_type"/>
</dbReference>
<keyword evidence="3" id="KW-0677">Repeat</keyword>
<feature type="compositionally biased region" description="Basic residues" evidence="8">
    <location>
        <begin position="711"/>
        <end position="720"/>
    </location>
</feature>
<dbReference type="PANTHER" id="PTHR24388">
    <property type="entry name" value="ZINC FINGER PROTEIN"/>
    <property type="match status" value="1"/>
</dbReference>
<dbReference type="Proteomes" id="UP001195483">
    <property type="component" value="Unassembled WGS sequence"/>
</dbReference>
<evidence type="ECO:0000259" key="9">
    <source>
        <dbReference type="PROSITE" id="PS50157"/>
    </source>
</evidence>
<feature type="region of interest" description="Disordered" evidence="8">
    <location>
        <begin position="662"/>
        <end position="684"/>
    </location>
</feature>
<evidence type="ECO:0000256" key="3">
    <source>
        <dbReference type="ARBA" id="ARBA00022737"/>
    </source>
</evidence>
<feature type="domain" description="C2H2-type" evidence="9">
    <location>
        <begin position="1122"/>
        <end position="1149"/>
    </location>
</feature>
<dbReference type="InterPro" id="IPR050527">
    <property type="entry name" value="Snail/Krueppel_Znf"/>
</dbReference>